<dbReference type="AlphaFoldDB" id="A0A9D1EUE2"/>
<dbReference type="EMBL" id="DVIQ01000073">
    <property type="protein sequence ID" value="HIS32272.1"/>
    <property type="molecule type" value="Genomic_DNA"/>
</dbReference>
<organism evidence="1 2">
    <name type="scientific">Candidatus Limivivens intestinipullorum</name>
    <dbReference type="NCBI Taxonomy" id="2840858"/>
    <lineage>
        <taxon>Bacteria</taxon>
        <taxon>Bacillati</taxon>
        <taxon>Bacillota</taxon>
        <taxon>Clostridia</taxon>
        <taxon>Lachnospirales</taxon>
        <taxon>Lachnospiraceae</taxon>
        <taxon>Lachnospiraceae incertae sedis</taxon>
        <taxon>Candidatus Limivivens</taxon>
    </lineage>
</organism>
<reference evidence="1" key="1">
    <citation type="submission" date="2020-10" db="EMBL/GenBank/DDBJ databases">
        <authorList>
            <person name="Gilroy R."/>
        </authorList>
    </citation>
    <scope>NUCLEOTIDE SEQUENCE</scope>
    <source>
        <strain evidence="1">CHK190-19873</strain>
    </source>
</reference>
<name>A0A9D1EUE2_9FIRM</name>
<protein>
    <submittedName>
        <fullName evidence="1">Uncharacterized protein</fullName>
    </submittedName>
</protein>
<proteinExistence type="predicted"/>
<comment type="caution">
    <text evidence="1">The sequence shown here is derived from an EMBL/GenBank/DDBJ whole genome shotgun (WGS) entry which is preliminary data.</text>
</comment>
<accession>A0A9D1EUE2</accession>
<evidence type="ECO:0000313" key="1">
    <source>
        <dbReference type="EMBL" id="HIS32272.1"/>
    </source>
</evidence>
<gene>
    <name evidence="1" type="ORF">IAB44_12125</name>
</gene>
<reference evidence="1" key="2">
    <citation type="journal article" date="2021" name="PeerJ">
        <title>Extensive microbial diversity within the chicken gut microbiome revealed by metagenomics and culture.</title>
        <authorList>
            <person name="Gilroy R."/>
            <person name="Ravi A."/>
            <person name="Getino M."/>
            <person name="Pursley I."/>
            <person name="Horton D.L."/>
            <person name="Alikhan N.F."/>
            <person name="Baker D."/>
            <person name="Gharbi K."/>
            <person name="Hall N."/>
            <person name="Watson M."/>
            <person name="Adriaenssens E.M."/>
            <person name="Foster-Nyarko E."/>
            <person name="Jarju S."/>
            <person name="Secka A."/>
            <person name="Antonio M."/>
            <person name="Oren A."/>
            <person name="Chaudhuri R.R."/>
            <person name="La Ragione R."/>
            <person name="Hildebrand F."/>
            <person name="Pallen M.J."/>
        </authorList>
    </citation>
    <scope>NUCLEOTIDE SEQUENCE</scope>
    <source>
        <strain evidence="1">CHK190-19873</strain>
    </source>
</reference>
<sequence length="267" mass="28904">MTRVQSGVCKMEFTRMAVGDGIYADDEKTIQALQQRSGLKSLRNAYALSSIEIHNTHSVKITALISNQDQASKESLIEEGYYINEIGLFARETGNADTEILYSIAVTTGQNGDFMPPYNGFNPVQIIQDYYATVNNAAEVTIQVDNGAVALAEDLLALQQKLSLLEAQLSKMSRGKVRIGPADTQLELEDTLFIVEGMLPENFEAASYSNMVFSAAAPEDAQYWAETPESSGATADGTEVPVITNGKLAVSKEADAPDDTAFLAKIN</sequence>
<evidence type="ECO:0000313" key="2">
    <source>
        <dbReference type="Proteomes" id="UP000823935"/>
    </source>
</evidence>
<dbReference type="Proteomes" id="UP000823935">
    <property type="component" value="Unassembled WGS sequence"/>
</dbReference>